<proteinExistence type="predicted"/>
<dbReference type="InterPro" id="IPR050465">
    <property type="entry name" value="UPF0194_transport"/>
</dbReference>
<evidence type="ECO:0000313" key="7">
    <source>
        <dbReference type="Proteomes" id="UP000002706"/>
    </source>
</evidence>
<feature type="domain" description="YknX-like beta-barrel" evidence="5">
    <location>
        <begin position="274"/>
        <end position="362"/>
    </location>
</feature>
<feature type="domain" description="YknX-like barrel-sandwich hybrid" evidence="4">
    <location>
        <begin position="53"/>
        <end position="250"/>
    </location>
</feature>
<dbReference type="Gene3D" id="2.40.50.100">
    <property type="match status" value="1"/>
</dbReference>
<dbReference type="InterPro" id="IPR058636">
    <property type="entry name" value="Beta-barrel_YknX"/>
</dbReference>
<evidence type="ECO:0000256" key="3">
    <source>
        <dbReference type="SAM" id="Coils"/>
    </source>
</evidence>
<dbReference type="AlphaFoldDB" id="Q3AB01"/>
<reference evidence="6 7" key="1">
    <citation type="journal article" date="2005" name="PLoS Genet.">
        <title>Life in hot carbon monoxide: the complete genome sequence of Carboxydothermus hydrogenoformans Z-2901.</title>
        <authorList>
            <person name="Wu M."/>
            <person name="Ren Q."/>
            <person name="Durkin A.S."/>
            <person name="Daugherty S.C."/>
            <person name="Brinkac L.M."/>
            <person name="Dodson R.J."/>
            <person name="Madupu R."/>
            <person name="Sullivan S.A."/>
            <person name="Kolonay J.F."/>
            <person name="Haft D.H."/>
            <person name="Nelson W.C."/>
            <person name="Tallon L.J."/>
            <person name="Jones K.M."/>
            <person name="Ulrich L.E."/>
            <person name="Gonzalez J.M."/>
            <person name="Zhulin I.B."/>
            <person name="Robb F.T."/>
            <person name="Eisen J.A."/>
        </authorList>
    </citation>
    <scope>NUCLEOTIDE SEQUENCE [LARGE SCALE GENOMIC DNA]</scope>
    <source>
        <strain evidence="7">ATCC BAA-161 / DSM 6008 / Z-2901</strain>
    </source>
</reference>
<dbReference type="GO" id="GO:0030313">
    <property type="term" value="C:cell envelope"/>
    <property type="evidence" value="ECO:0007669"/>
    <property type="project" value="UniProtKB-SubCell"/>
</dbReference>
<organism evidence="6 7">
    <name type="scientific">Carboxydothermus hydrogenoformans (strain ATCC BAA-161 / DSM 6008 / Z-2901)</name>
    <dbReference type="NCBI Taxonomy" id="246194"/>
    <lineage>
        <taxon>Bacteria</taxon>
        <taxon>Bacillati</taxon>
        <taxon>Bacillota</taxon>
        <taxon>Clostridia</taxon>
        <taxon>Thermoanaerobacterales</taxon>
        <taxon>Thermoanaerobacteraceae</taxon>
        <taxon>Carboxydothermus</taxon>
    </lineage>
</organism>
<evidence type="ECO:0000259" key="5">
    <source>
        <dbReference type="Pfam" id="PF25990"/>
    </source>
</evidence>
<protein>
    <submittedName>
        <fullName evidence="6">Putative multidrug resistance protein</fullName>
    </submittedName>
</protein>
<dbReference type="eggNOG" id="COG1566">
    <property type="taxonomic scope" value="Bacteria"/>
</dbReference>
<evidence type="ECO:0000313" key="6">
    <source>
        <dbReference type="EMBL" id="ABB13770.1"/>
    </source>
</evidence>
<dbReference type="Gene3D" id="1.10.287.470">
    <property type="entry name" value="Helix hairpin bin"/>
    <property type="match status" value="1"/>
</dbReference>
<dbReference type="KEGG" id="chy:CHY_1863"/>
<dbReference type="InParanoid" id="Q3AB01"/>
<dbReference type="Pfam" id="PF25990">
    <property type="entry name" value="Beta-barrel_YknX"/>
    <property type="match status" value="1"/>
</dbReference>
<dbReference type="SUPFAM" id="SSF111369">
    <property type="entry name" value="HlyD-like secretion proteins"/>
    <property type="match status" value="2"/>
</dbReference>
<comment type="subcellular location">
    <subcellularLocation>
        <location evidence="1">Cell envelope</location>
    </subcellularLocation>
</comment>
<evidence type="ECO:0000256" key="1">
    <source>
        <dbReference type="ARBA" id="ARBA00004196"/>
    </source>
</evidence>
<dbReference type="Gene3D" id="2.40.30.170">
    <property type="match status" value="1"/>
</dbReference>
<dbReference type="STRING" id="246194.CHY_1863"/>
<dbReference type="PANTHER" id="PTHR32347:SF23">
    <property type="entry name" value="BLL5650 PROTEIN"/>
    <property type="match status" value="1"/>
</dbReference>
<dbReference type="HOGENOM" id="CLU_018816_15_1_9"/>
<dbReference type="InterPro" id="IPR058639">
    <property type="entry name" value="BSH_YknX-like"/>
</dbReference>
<accession>Q3AB01</accession>
<evidence type="ECO:0000259" key="4">
    <source>
        <dbReference type="Pfam" id="PF25984"/>
    </source>
</evidence>
<dbReference type="PANTHER" id="PTHR32347">
    <property type="entry name" value="EFFLUX SYSTEM COMPONENT YKNX-RELATED"/>
    <property type="match status" value="1"/>
</dbReference>
<gene>
    <name evidence="6" type="ordered locus">CHY_1863</name>
</gene>
<feature type="coiled-coil region" evidence="3">
    <location>
        <begin position="213"/>
        <end position="240"/>
    </location>
</feature>
<dbReference type="EMBL" id="CP000141">
    <property type="protein sequence ID" value="ABB13770.1"/>
    <property type="molecule type" value="Genomic_DNA"/>
</dbReference>
<dbReference type="OrthoDB" id="9811754at2"/>
<keyword evidence="2 3" id="KW-0175">Coiled coil</keyword>
<dbReference type="PRINTS" id="PR01490">
    <property type="entry name" value="RTXTOXIND"/>
</dbReference>
<name>Q3AB01_CARHZ</name>
<keyword evidence="7" id="KW-1185">Reference proteome</keyword>
<dbReference type="Pfam" id="PF25984">
    <property type="entry name" value="BSH_YknX"/>
    <property type="match status" value="1"/>
</dbReference>
<dbReference type="Proteomes" id="UP000002706">
    <property type="component" value="Chromosome"/>
</dbReference>
<evidence type="ECO:0000256" key="2">
    <source>
        <dbReference type="ARBA" id="ARBA00023054"/>
    </source>
</evidence>
<sequence>MPELKKKFLAIVLVIVLLGAGYGIYAYLDSKNYVTTDDAKVTADIYSIGGKTGGKVKEVKVQEGDEVKAGELLVKFEDDLAKAQLEQAQAGLSAAQMQLKKVLKGARVEDVNAARALYEQALAGYNGAKESYEQLSKDIDDLQKKYDAVKPLLANPATPQEVKDQANELLKQIAQLKYQQLAAKTQMNTAQAGVKAAKSKLDLALNGAQLEDVKAVEAQVKAQEAALKLAKLNLDATEVKAPVKGEVVKVWVKPGEILAPGQAAVSLADFNNLYVTANILEKEISGVKVGASVKIYVDALGGKVLSGKVESIGRATQSTFNLFSADSFTGSFTKVSQRIPVKIKLLEKPEGLIPGLSVTVKIKK</sequence>